<dbReference type="AlphaFoldDB" id="A0AA36DVU2"/>
<name>A0AA36DVU2_LACSI</name>
<gene>
    <name evidence="2" type="ORF">LSALG_LOCUS13803</name>
</gene>
<evidence type="ECO:0000313" key="3">
    <source>
        <dbReference type="Proteomes" id="UP001177003"/>
    </source>
</evidence>
<keyword evidence="3" id="KW-1185">Reference proteome</keyword>
<dbReference type="InterPro" id="IPR036047">
    <property type="entry name" value="F-box-like_dom_sf"/>
</dbReference>
<dbReference type="InterPro" id="IPR001810">
    <property type="entry name" value="F-box_dom"/>
</dbReference>
<sequence length="221" mass="25617">MKASALQESMERAMRKKFREESEDGWKIREKKVDYSSFLTDDILFDILRRLPTVILRYKTKFVCRRWFNIITNKILIEHASFIVQRSSGPHTAIQVVIRKDYIFLGVEHLVGGHYTIKCGVALAFDGFKGVYKAIHIFMGPPIQCKIIELNRDITSGVSSMWIKTEGPSYDMGEGQYYWGNPVSVQGRYFHWDVHSSKYLVSVNMVKDKILQIPLPKCNDD</sequence>
<accession>A0AA36DVU2</accession>
<dbReference type="SMART" id="SM00256">
    <property type="entry name" value="FBOX"/>
    <property type="match status" value="1"/>
</dbReference>
<reference evidence="2" key="1">
    <citation type="submission" date="2023-04" db="EMBL/GenBank/DDBJ databases">
        <authorList>
            <person name="Vijverberg K."/>
            <person name="Xiong W."/>
            <person name="Schranz E."/>
        </authorList>
    </citation>
    <scope>NUCLEOTIDE SEQUENCE</scope>
</reference>
<dbReference type="Pfam" id="PF00646">
    <property type="entry name" value="F-box"/>
    <property type="match status" value="1"/>
</dbReference>
<evidence type="ECO:0000313" key="2">
    <source>
        <dbReference type="EMBL" id="CAI9273671.1"/>
    </source>
</evidence>
<evidence type="ECO:0000259" key="1">
    <source>
        <dbReference type="SMART" id="SM00256"/>
    </source>
</evidence>
<feature type="domain" description="F-box" evidence="1">
    <location>
        <begin position="39"/>
        <end position="79"/>
    </location>
</feature>
<dbReference type="SUPFAM" id="SSF81383">
    <property type="entry name" value="F-box domain"/>
    <property type="match status" value="1"/>
</dbReference>
<organism evidence="2 3">
    <name type="scientific">Lactuca saligna</name>
    <name type="common">Willowleaf lettuce</name>
    <dbReference type="NCBI Taxonomy" id="75948"/>
    <lineage>
        <taxon>Eukaryota</taxon>
        <taxon>Viridiplantae</taxon>
        <taxon>Streptophyta</taxon>
        <taxon>Embryophyta</taxon>
        <taxon>Tracheophyta</taxon>
        <taxon>Spermatophyta</taxon>
        <taxon>Magnoliopsida</taxon>
        <taxon>eudicotyledons</taxon>
        <taxon>Gunneridae</taxon>
        <taxon>Pentapetalae</taxon>
        <taxon>asterids</taxon>
        <taxon>campanulids</taxon>
        <taxon>Asterales</taxon>
        <taxon>Asteraceae</taxon>
        <taxon>Cichorioideae</taxon>
        <taxon>Cichorieae</taxon>
        <taxon>Lactucinae</taxon>
        <taxon>Lactuca</taxon>
    </lineage>
</organism>
<dbReference type="EMBL" id="OX465078">
    <property type="protein sequence ID" value="CAI9273671.1"/>
    <property type="molecule type" value="Genomic_DNA"/>
</dbReference>
<proteinExistence type="predicted"/>
<dbReference type="Proteomes" id="UP001177003">
    <property type="component" value="Chromosome 2"/>
</dbReference>
<protein>
    <recommendedName>
        <fullName evidence="1">F-box domain-containing protein</fullName>
    </recommendedName>
</protein>